<dbReference type="SUPFAM" id="SSF81901">
    <property type="entry name" value="HCP-like"/>
    <property type="match status" value="1"/>
</dbReference>
<accession>K0RC24</accession>
<protein>
    <recommendedName>
        <fullName evidence="7">MYND-type domain-containing protein</fullName>
    </recommendedName>
</protein>
<comment type="similarity">
    <text evidence="4">Belongs to the sel-1 family.</text>
</comment>
<evidence type="ECO:0000256" key="5">
    <source>
        <dbReference type="PROSITE-ProRule" id="PRU00134"/>
    </source>
</evidence>
<keyword evidence="1" id="KW-0479">Metal-binding</keyword>
<dbReference type="InterPro" id="IPR050767">
    <property type="entry name" value="Sel1_AlgK"/>
</dbReference>
<dbReference type="PANTHER" id="PTHR11102:SF160">
    <property type="entry name" value="ERAD-ASSOCIATED E3 UBIQUITIN-PROTEIN LIGASE COMPONENT HRD3"/>
    <property type="match status" value="1"/>
</dbReference>
<dbReference type="InterPro" id="IPR006597">
    <property type="entry name" value="Sel1-like"/>
</dbReference>
<dbReference type="eggNOG" id="ENOG502SC8I">
    <property type="taxonomic scope" value="Eukaryota"/>
</dbReference>
<dbReference type="Gene3D" id="6.10.140.2220">
    <property type="match status" value="1"/>
</dbReference>
<evidence type="ECO:0000256" key="1">
    <source>
        <dbReference type="ARBA" id="ARBA00022723"/>
    </source>
</evidence>
<evidence type="ECO:0000256" key="4">
    <source>
        <dbReference type="ARBA" id="ARBA00038101"/>
    </source>
</evidence>
<dbReference type="EMBL" id="AGNL01041963">
    <property type="protein sequence ID" value="EJK51248.1"/>
    <property type="molecule type" value="Genomic_DNA"/>
</dbReference>
<feature type="compositionally biased region" description="Polar residues" evidence="6">
    <location>
        <begin position="1"/>
        <end position="11"/>
    </location>
</feature>
<dbReference type="Proteomes" id="UP000266841">
    <property type="component" value="Unassembled WGS sequence"/>
</dbReference>
<sequence length="365" mass="39459">MQRQGPHSLSNVHVRGPSAGSSSATGVDKGGIALGLVNAVALSLSVTPCSAANPSPPVRDIHPNMSCFVSVADDGYEACANCGKQGSEAVKLRNCTACRLVKYCSVDCQRAHRKQHKKACKQRAAELKDEQLYGQGLDRPEGDFCPICTLPIPLPIEDHSACAVCCMKKICHGCAMAVGKRGMNNCAFCRAPYPANDADELAMIKARVEKRDPHAINLLGEKYFFGDLGLQKDLQKAVNLCTEAAELGSIDALYNLGAWNGLGDVVEQGEKKEVQFWSKAAMQGHVVSRSNLGAIEGEKGNHDRAARHLLISAKMGFKGSFEMIKQMFTAGLVTKEKFAEALKGYQDAVEEMKSHDRDEAKRLGY</sequence>
<comment type="caution">
    <text evidence="8">The sequence shown here is derived from an EMBL/GenBank/DDBJ whole genome shotgun (WGS) entry which is preliminary data.</text>
</comment>
<dbReference type="PANTHER" id="PTHR11102">
    <property type="entry name" value="SEL-1-LIKE PROTEIN"/>
    <property type="match status" value="1"/>
</dbReference>
<dbReference type="SUPFAM" id="SSF144232">
    <property type="entry name" value="HIT/MYND zinc finger-like"/>
    <property type="match status" value="1"/>
</dbReference>
<dbReference type="Pfam" id="PF08238">
    <property type="entry name" value="Sel1"/>
    <property type="match status" value="3"/>
</dbReference>
<evidence type="ECO:0000256" key="2">
    <source>
        <dbReference type="ARBA" id="ARBA00022771"/>
    </source>
</evidence>
<organism evidence="8 9">
    <name type="scientific">Thalassiosira oceanica</name>
    <name type="common">Marine diatom</name>
    <dbReference type="NCBI Taxonomy" id="159749"/>
    <lineage>
        <taxon>Eukaryota</taxon>
        <taxon>Sar</taxon>
        <taxon>Stramenopiles</taxon>
        <taxon>Ochrophyta</taxon>
        <taxon>Bacillariophyta</taxon>
        <taxon>Coscinodiscophyceae</taxon>
        <taxon>Thalassiosirophycidae</taxon>
        <taxon>Thalassiosirales</taxon>
        <taxon>Thalassiosiraceae</taxon>
        <taxon>Thalassiosira</taxon>
    </lineage>
</organism>
<evidence type="ECO:0000313" key="8">
    <source>
        <dbReference type="EMBL" id="EJK51248.1"/>
    </source>
</evidence>
<dbReference type="SMART" id="SM00671">
    <property type="entry name" value="SEL1"/>
    <property type="match status" value="3"/>
</dbReference>
<dbReference type="OrthoDB" id="193263at2759"/>
<name>K0RC24_THAOC</name>
<proteinExistence type="inferred from homology"/>
<dbReference type="Pfam" id="PF01753">
    <property type="entry name" value="zf-MYND"/>
    <property type="match status" value="1"/>
</dbReference>
<feature type="domain" description="MYND-type" evidence="7">
    <location>
        <begin position="79"/>
        <end position="120"/>
    </location>
</feature>
<reference evidence="8 9" key="1">
    <citation type="journal article" date="2012" name="Genome Biol.">
        <title>Genome and low-iron response of an oceanic diatom adapted to chronic iron limitation.</title>
        <authorList>
            <person name="Lommer M."/>
            <person name="Specht M."/>
            <person name="Roy A.S."/>
            <person name="Kraemer L."/>
            <person name="Andreson R."/>
            <person name="Gutowska M.A."/>
            <person name="Wolf J."/>
            <person name="Bergner S.V."/>
            <person name="Schilhabel M.B."/>
            <person name="Klostermeier U.C."/>
            <person name="Beiko R.G."/>
            <person name="Rosenstiel P."/>
            <person name="Hippler M."/>
            <person name="Laroche J."/>
        </authorList>
    </citation>
    <scope>NUCLEOTIDE SEQUENCE [LARGE SCALE GENOMIC DNA]</scope>
    <source>
        <strain evidence="8 9">CCMP1005</strain>
    </source>
</reference>
<dbReference type="InterPro" id="IPR002893">
    <property type="entry name" value="Znf_MYND"/>
</dbReference>
<gene>
    <name evidence="8" type="ORF">THAOC_29597</name>
</gene>
<dbReference type="InterPro" id="IPR011990">
    <property type="entry name" value="TPR-like_helical_dom_sf"/>
</dbReference>
<dbReference type="Gene3D" id="1.25.40.10">
    <property type="entry name" value="Tetratricopeptide repeat domain"/>
    <property type="match status" value="1"/>
</dbReference>
<dbReference type="AlphaFoldDB" id="K0RC24"/>
<keyword evidence="9" id="KW-1185">Reference proteome</keyword>
<dbReference type="PROSITE" id="PS01360">
    <property type="entry name" value="ZF_MYND_1"/>
    <property type="match status" value="1"/>
</dbReference>
<evidence type="ECO:0000313" key="9">
    <source>
        <dbReference type="Proteomes" id="UP000266841"/>
    </source>
</evidence>
<feature type="region of interest" description="Disordered" evidence="6">
    <location>
        <begin position="1"/>
        <end position="24"/>
    </location>
</feature>
<keyword evidence="3" id="KW-0862">Zinc</keyword>
<evidence type="ECO:0000256" key="3">
    <source>
        <dbReference type="ARBA" id="ARBA00022833"/>
    </source>
</evidence>
<dbReference type="GO" id="GO:0008270">
    <property type="term" value="F:zinc ion binding"/>
    <property type="evidence" value="ECO:0007669"/>
    <property type="project" value="UniProtKB-KW"/>
</dbReference>
<evidence type="ECO:0000259" key="7">
    <source>
        <dbReference type="PROSITE" id="PS50865"/>
    </source>
</evidence>
<dbReference type="PROSITE" id="PS50865">
    <property type="entry name" value="ZF_MYND_2"/>
    <property type="match status" value="1"/>
</dbReference>
<keyword evidence="2 5" id="KW-0863">Zinc-finger</keyword>
<evidence type="ECO:0000256" key="6">
    <source>
        <dbReference type="SAM" id="MobiDB-lite"/>
    </source>
</evidence>